<evidence type="ECO:0000256" key="1">
    <source>
        <dbReference type="SAM" id="Phobius"/>
    </source>
</evidence>
<keyword evidence="1" id="KW-0812">Transmembrane</keyword>
<dbReference type="EMBL" id="CP003844">
    <property type="protein sequence ID" value="AFT74531.1"/>
    <property type="molecule type" value="Genomic_DNA"/>
</dbReference>
<name>A0AB32ZYG9_ALTME</name>
<keyword evidence="1" id="KW-0472">Membrane</keyword>
<dbReference type="AlphaFoldDB" id="A0AB32ZYG9"/>
<dbReference type="KEGG" id="amg:AMEC673_09185"/>
<organism evidence="2 3">
    <name type="scientific">Alteromonas macleodii (strain English Channel 673)</name>
    <dbReference type="NCBI Taxonomy" id="1004788"/>
    <lineage>
        <taxon>Bacteria</taxon>
        <taxon>Pseudomonadati</taxon>
        <taxon>Pseudomonadota</taxon>
        <taxon>Gammaproteobacteria</taxon>
        <taxon>Alteromonadales</taxon>
        <taxon>Alteromonadaceae</taxon>
        <taxon>Alteromonas/Salinimonas group</taxon>
        <taxon>Alteromonas</taxon>
    </lineage>
</organism>
<protein>
    <submittedName>
        <fullName evidence="2">Uncharacterized protein</fullName>
    </submittedName>
</protein>
<sequence length="87" mass="10146">MAIFNKIVWSPLVFGVLLLAISVLDVWLFDRQKITPQQMLTNELLVFVFGLILTIIVLVLSLVMAFKKRWRQSVLDQWISRLLEIGF</sequence>
<keyword evidence="1" id="KW-1133">Transmembrane helix</keyword>
<evidence type="ECO:0000313" key="2">
    <source>
        <dbReference type="EMBL" id="AFT74531.1"/>
    </source>
</evidence>
<reference evidence="3" key="1">
    <citation type="journal article" date="2012" name="Sci. Rep.">
        <title>Genomes of surface isolates of Alteromonas macleodii: the life of a widespread marine opportunistic copiotroph.</title>
        <authorList>
            <person name="Lopez-Perez M."/>
            <person name="Gonzaga A."/>
            <person name="Martin-Cuadrado A.B."/>
            <person name="Onyshchenko O."/>
            <person name="Ghavidel A."/>
            <person name="Ghai R."/>
            <person name="Rodriguez-Valera F."/>
        </authorList>
    </citation>
    <scope>NUCLEOTIDE SEQUENCE [LARGE SCALE GENOMIC DNA]</scope>
    <source>
        <strain evidence="3">English Channel 673</strain>
    </source>
</reference>
<accession>A0AB32ZYG9</accession>
<feature type="transmembrane region" description="Helical" evidence="1">
    <location>
        <begin position="7"/>
        <end position="29"/>
    </location>
</feature>
<dbReference type="Proteomes" id="UP000006296">
    <property type="component" value="Chromosome"/>
</dbReference>
<gene>
    <name evidence="2" type="ordered locus">AMEC673_09185</name>
</gene>
<feature type="transmembrane region" description="Helical" evidence="1">
    <location>
        <begin position="44"/>
        <end position="66"/>
    </location>
</feature>
<proteinExistence type="predicted"/>
<evidence type="ECO:0000313" key="3">
    <source>
        <dbReference type="Proteomes" id="UP000006296"/>
    </source>
</evidence>